<evidence type="ECO:0000313" key="6">
    <source>
        <dbReference type="Proteomes" id="UP001163336"/>
    </source>
</evidence>
<dbReference type="SUPFAM" id="SSF51735">
    <property type="entry name" value="NAD(P)-binding Rossmann-fold domains"/>
    <property type="match status" value="1"/>
</dbReference>
<dbReference type="PRINTS" id="PR00081">
    <property type="entry name" value="GDHRDH"/>
</dbReference>
<gene>
    <name evidence="5" type="ORF">MasN3_18060</name>
</gene>
<evidence type="ECO:0000313" key="5">
    <source>
        <dbReference type="EMBL" id="BDT58312.1"/>
    </source>
</evidence>
<dbReference type="PANTHER" id="PTHR44085">
    <property type="entry name" value="SEPIAPTERIN REDUCTASE"/>
    <property type="match status" value="1"/>
</dbReference>
<dbReference type="NCBIfam" id="NF005436">
    <property type="entry name" value="PRK07023.1"/>
    <property type="match status" value="1"/>
</dbReference>
<evidence type="ECO:0000256" key="1">
    <source>
        <dbReference type="ARBA" id="ARBA00004496"/>
    </source>
</evidence>
<evidence type="ECO:0000256" key="2">
    <source>
        <dbReference type="ARBA" id="ARBA00022490"/>
    </source>
</evidence>
<dbReference type="Proteomes" id="UP001163336">
    <property type="component" value="Chromosome"/>
</dbReference>
<keyword evidence="3" id="KW-0521">NADP</keyword>
<dbReference type="EMBL" id="AP026966">
    <property type="protein sequence ID" value="BDT58312.1"/>
    <property type="molecule type" value="Genomic_DNA"/>
</dbReference>
<dbReference type="Pfam" id="PF00106">
    <property type="entry name" value="adh_short"/>
    <property type="match status" value="1"/>
</dbReference>
<evidence type="ECO:0000256" key="4">
    <source>
        <dbReference type="ARBA" id="ARBA00023002"/>
    </source>
</evidence>
<keyword evidence="6" id="KW-1185">Reference proteome</keyword>
<dbReference type="InterPro" id="IPR036291">
    <property type="entry name" value="NAD(P)-bd_dom_sf"/>
</dbReference>
<name>A0ABM8C531_9BURK</name>
<keyword evidence="2" id="KW-0963">Cytoplasm</keyword>
<dbReference type="InterPro" id="IPR002347">
    <property type="entry name" value="SDR_fam"/>
</dbReference>
<evidence type="ECO:0000256" key="3">
    <source>
        <dbReference type="ARBA" id="ARBA00022857"/>
    </source>
</evidence>
<dbReference type="InterPro" id="IPR051721">
    <property type="entry name" value="Biopterin_syn/organic_redct"/>
</dbReference>
<dbReference type="RefSeq" id="WP_281913693.1">
    <property type="nucleotide sequence ID" value="NZ_AP026966.1"/>
</dbReference>
<protein>
    <submittedName>
        <fullName evidence="5">Short-chain dehydrogenase</fullName>
    </submittedName>
</protein>
<reference evidence="5" key="1">
    <citation type="submission" date="2022-11" db="EMBL/GenBank/DDBJ databases">
        <title>Isolation and characterization of PLA-degrading bacterium Massilia sp. from Antarctic soil.</title>
        <authorList>
            <person name="Sato K."/>
            <person name="Gomez-Fuentes C."/>
            <person name="Ahmad S.A."/>
            <person name="Zulkharnain A."/>
        </authorList>
    </citation>
    <scope>NUCLEOTIDE SEQUENCE</scope>
    <source>
        <strain evidence="5">N-3</strain>
    </source>
</reference>
<sequence length="238" mass="24626">MIKAVVTGHSRGLGAAVAAELVARGIPVLGLARGHAEIGEGMEQAVVDLGDAQALGAWLGGHTLRSFLAGCDTALLVNNAGVVTPVGPLAEQDPVAALRAATLNVGAPLALSSAFVQAAPQAERRILHISSGAGRSAYPGWSVYCATKAALDQHARAVALDGDPWVRCVSLAPGVIDTDMQAEIRATPDTKFPLKQRFVDMKEGGVLVSPSDCAVRLVNCLLAERFGHEPVDDLRNSA</sequence>
<keyword evidence="4" id="KW-0560">Oxidoreductase</keyword>
<comment type="subcellular location">
    <subcellularLocation>
        <location evidence="1">Cytoplasm</location>
    </subcellularLocation>
</comment>
<proteinExistence type="predicted"/>
<organism evidence="5 6">
    <name type="scientific">Massilia varians</name>
    <dbReference type="NCBI Taxonomy" id="457921"/>
    <lineage>
        <taxon>Bacteria</taxon>
        <taxon>Pseudomonadati</taxon>
        <taxon>Pseudomonadota</taxon>
        <taxon>Betaproteobacteria</taxon>
        <taxon>Burkholderiales</taxon>
        <taxon>Oxalobacteraceae</taxon>
        <taxon>Telluria group</taxon>
        <taxon>Massilia</taxon>
    </lineage>
</organism>
<dbReference type="Gene3D" id="3.40.50.720">
    <property type="entry name" value="NAD(P)-binding Rossmann-like Domain"/>
    <property type="match status" value="1"/>
</dbReference>
<dbReference type="PANTHER" id="PTHR44085:SF2">
    <property type="entry name" value="SEPIAPTERIN REDUCTASE"/>
    <property type="match status" value="1"/>
</dbReference>
<accession>A0ABM8C531</accession>